<dbReference type="PANTHER" id="PTHR30175:SF1">
    <property type="entry name" value="PTS SYSTEM ARBUTIN-, CELLOBIOSE-, AND SALICIN-SPECIFIC EIIBC COMPONENT-RELATED"/>
    <property type="match status" value="1"/>
</dbReference>
<keyword evidence="9 12" id="KW-1133">Transmembrane helix</keyword>
<feature type="transmembrane region" description="Helical" evidence="12">
    <location>
        <begin position="145"/>
        <end position="163"/>
    </location>
</feature>
<dbReference type="PROSITE" id="PS51098">
    <property type="entry name" value="PTS_EIIB_TYPE_1"/>
    <property type="match status" value="1"/>
</dbReference>
<dbReference type="InterPro" id="IPR001127">
    <property type="entry name" value="PTS_EIIA_1_perm"/>
</dbReference>
<organism evidence="16 17">
    <name type="scientific">Faecalicatena contorta</name>
    <dbReference type="NCBI Taxonomy" id="39482"/>
    <lineage>
        <taxon>Bacteria</taxon>
        <taxon>Bacillati</taxon>
        <taxon>Bacillota</taxon>
        <taxon>Clostridia</taxon>
        <taxon>Lachnospirales</taxon>
        <taxon>Lachnospiraceae</taxon>
        <taxon>Faecalicatena</taxon>
    </lineage>
</organism>
<evidence type="ECO:0000313" key="16">
    <source>
        <dbReference type="EMBL" id="CUP14376.1"/>
    </source>
</evidence>
<dbReference type="Pfam" id="PF02378">
    <property type="entry name" value="PTS_EIIC"/>
    <property type="match status" value="1"/>
</dbReference>
<dbReference type="Proteomes" id="UP000095544">
    <property type="component" value="Unassembled WGS sequence"/>
</dbReference>
<feature type="transmembrane region" description="Helical" evidence="12">
    <location>
        <begin position="169"/>
        <end position="186"/>
    </location>
</feature>
<evidence type="ECO:0000256" key="4">
    <source>
        <dbReference type="ARBA" id="ARBA00022597"/>
    </source>
</evidence>
<name>A0A174KVC2_9FIRM</name>
<evidence type="ECO:0000256" key="2">
    <source>
        <dbReference type="ARBA" id="ARBA00022448"/>
    </source>
</evidence>
<evidence type="ECO:0000256" key="7">
    <source>
        <dbReference type="ARBA" id="ARBA00022692"/>
    </source>
</evidence>
<evidence type="ECO:0000256" key="8">
    <source>
        <dbReference type="ARBA" id="ARBA00022777"/>
    </source>
</evidence>
<dbReference type="EMBL" id="CYZU01000060">
    <property type="protein sequence ID" value="CUP14376.1"/>
    <property type="molecule type" value="Genomic_DNA"/>
</dbReference>
<dbReference type="PROSITE" id="PS51093">
    <property type="entry name" value="PTS_EIIA_TYPE_1"/>
    <property type="match status" value="1"/>
</dbReference>
<feature type="transmembrane region" description="Helical" evidence="12">
    <location>
        <begin position="247"/>
        <end position="265"/>
    </location>
</feature>
<dbReference type="NCBIfam" id="TIGR00830">
    <property type="entry name" value="PTBA"/>
    <property type="match status" value="1"/>
</dbReference>
<feature type="transmembrane region" description="Helical" evidence="12">
    <location>
        <begin position="207"/>
        <end position="227"/>
    </location>
</feature>
<feature type="transmembrane region" description="Helical" evidence="12">
    <location>
        <begin position="322"/>
        <end position="342"/>
    </location>
</feature>
<evidence type="ECO:0000256" key="3">
    <source>
        <dbReference type="ARBA" id="ARBA00022475"/>
    </source>
</evidence>
<keyword evidence="8" id="KW-0418">Kinase</keyword>
<dbReference type="GO" id="GO:0009401">
    <property type="term" value="P:phosphoenolpyruvate-dependent sugar phosphotransferase system"/>
    <property type="evidence" value="ECO:0007669"/>
    <property type="project" value="UniProtKB-KW"/>
</dbReference>
<keyword evidence="5" id="KW-0808">Transferase</keyword>
<proteinExistence type="predicted"/>
<evidence type="ECO:0000259" key="15">
    <source>
        <dbReference type="PROSITE" id="PS51103"/>
    </source>
</evidence>
<dbReference type="Pfam" id="PF00367">
    <property type="entry name" value="PTS_EIIB"/>
    <property type="match status" value="1"/>
</dbReference>
<keyword evidence="6" id="KW-0598">Phosphotransferase system</keyword>
<feature type="domain" description="PTS EIIC type-1" evidence="15">
    <location>
        <begin position="104"/>
        <end position="461"/>
    </location>
</feature>
<gene>
    <name evidence="16" type="primary">bglF_5</name>
    <name evidence="16" type="ORF">ERS852491_04386</name>
</gene>
<dbReference type="GO" id="GO:0016301">
    <property type="term" value="F:kinase activity"/>
    <property type="evidence" value="ECO:0007669"/>
    <property type="project" value="UniProtKB-KW"/>
</dbReference>
<dbReference type="GO" id="GO:0005886">
    <property type="term" value="C:plasma membrane"/>
    <property type="evidence" value="ECO:0007669"/>
    <property type="project" value="UniProtKB-SubCell"/>
</dbReference>
<dbReference type="FunFam" id="2.70.70.10:FF:000001">
    <property type="entry name" value="PTS system glucose-specific IIA component"/>
    <property type="match status" value="1"/>
</dbReference>
<keyword evidence="7 12" id="KW-0812">Transmembrane</keyword>
<accession>A0A174KVC2</accession>
<dbReference type="RefSeq" id="WP_050638906.1">
    <property type="nucleotide sequence ID" value="NZ_CABKUE010000004.1"/>
</dbReference>
<dbReference type="PROSITE" id="PS00371">
    <property type="entry name" value="PTS_EIIA_TYPE_1_HIS"/>
    <property type="match status" value="1"/>
</dbReference>
<dbReference type="GO" id="GO:0090589">
    <property type="term" value="F:protein-phosphocysteine-trehalose phosphotransferase system transporter activity"/>
    <property type="evidence" value="ECO:0007669"/>
    <property type="project" value="TreeGrafter"/>
</dbReference>
<feature type="domain" description="PTS EIIA type-1" evidence="13">
    <location>
        <begin position="510"/>
        <end position="614"/>
    </location>
</feature>
<feature type="active site" description="Phosphocysteine intermediate; for EIIB activity" evidence="11">
    <location>
        <position position="28"/>
    </location>
</feature>
<dbReference type="PROSITE" id="PS01035">
    <property type="entry name" value="PTS_EIIB_TYPE_1_CYS"/>
    <property type="match status" value="1"/>
</dbReference>
<keyword evidence="3" id="KW-1003">Cell membrane</keyword>
<dbReference type="GO" id="GO:0015771">
    <property type="term" value="P:trehalose transport"/>
    <property type="evidence" value="ECO:0007669"/>
    <property type="project" value="TreeGrafter"/>
</dbReference>
<feature type="transmembrane region" description="Helical" evidence="12">
    <location>
        <begin position="380"/>
        <end position="404"/>
    </location>
</feature>
<dbReference type="SUPFAM" id="SSF55604">
    <property type="entry name" value="Glucose permease domain IIB"/>
    <property type="match status" value="1"/>
</dbReference>
<protein>
    <submittedName>
        <fullName evidence="16">EIIBCA-Bgl</fullName>
    </submittedName>
</protein>
<keyword evidence="2" id="KW-0813">Transport</keyword>
<dbReference type="InterPro" id="IPR036878">
    <property type="entry name" value="Glu_permease_IIB"/>
</dbReference>
<dbReference type="FunFam" id="3.30.1360.60:FF:000001">
    <property type="entry name" value="PTS system glucose-specific IIBC component PtsG"/>
    <property type="match status" value="1"/>
</dbReference>
<dbReference type="InterPro" id="IPR011055">
    <property type="entry name" value="Dup_hybrid_motif"/>
</dbReference>
<dbReference type="Gene3D" id="2.70.70.10">
    <property type="entry name" value="Glucose Permease (Domain IIA)"/>
    <property type="match status" value="1"/>
</dbReference>
<evidence type="ECO:0000256" key="10">
    <source>
        <dbReference type="ARBA" id="ARBA00023136"/>
    </source>
</evidence>
<evidence type="ECO:0000256" key="5">
    <source>
        <dbReference type="ARBA" id="ARBA00022679"/>
    </source>
</evidence>
<sequence>MAIDYGKTARELVQELGGDGNITNVAHCATRLRFILKDETIVDAAKVSKIPGVITTVRAGGQFQVVIGNHVKDAYEEVLKLVSINEKQSKDTGKKGGVFSRIIDIISSIFAPFLYTLAACGILQGILGIFVALNAIDTTGGTYQILNFISWTAFTFLPVLIAVTASKKFGVNTFVAVVIACALVSPDYMNMVNAGQDVYFLGIKVQLLSYTSSVIPIILSIWIASYVQKFFDKYLPIVVRNLFSPMFTIVIMVPLTLLAFGPIGNTIGGAIGGAYNYLYGLSPIVAGVIVGGLWEVLVIFGVHWGITPVTVGNYANLGYDTFTGLQASAVFSQAGAALGVFLKTKDKDMKGVSLSAAVTGLFGITEPAIYGVNLRLKKPMICGCVAGAVGGGIAGAFNAVSWGYNMPGIATLPAYFKAGHMSQFTGLLISIIVSFVLAIVLTYIVGFDEDVPENEAAIETNDTKLTAFSNEEQKEKDGAPKLTESGIQGFGIEMGSPVKGKTIPLSQVNDEAFASAAMGDGLGIIPLEGKIYAPLDGTAEAVFPTGHAVGLVTEEGREILIHIGIDTVQLEGKGFHAHVEQGDRVKKGDLLIDFDPELIQKEGYDPTVIYIITDMEQVAKLNVRTNQYVEVMETVMYVEGKEHTNG</sequence>
<dbReference type="InterPro" id="IPR050558">
    <property type="entry name" value="PTS_Sugar-Specific_Components"/>
</dbReference>
<evidence type="ECO:0000259" key="13">
    <source>
        <dbReference type="PROSITE" id="PS51093"/>
    </source>
</evidence>
<reference evidence="16 17" key="1">
    <citation type="submission" date="2015-09" db="EMBL/GenBank/DDBJ databases">
        <authorList>
            <consortium name="Pathogen Informatics"/>
        </authorList>
    </citation>
    <scope>NUCLEOTIDE SEQUENCE [LARGE SCALE GENOMIC DNA]</scope>
    <source>
        <strain evidence="16 17">2789STDY5834876</strain>
    </source>
</reference>
<feature type="domain" description="PTS EIIB type-1" evidence="14">
    <location>
        <begin position="6"/>
        <end position="88"/>
    </location>
</feature>
<dbReference type="InterPro" id="IPR011297">
    <property type="entry name" value="PTS_IIABC_b_glu"/>
</dbReference>
<keyword evidence="10 12" id="KW-0472">Membrane</keyword>
<dbReference type="InterPro" id="IPR013013">
    <property type="entry name" value="PTS_EIIC_1"/>
</dbReference>
<dbReference type="InterPro" id="IPR003352">
    <property type="entry name" value="PTS_EIIC"/>
</dbReference>
<evidence type="ECO:0000256" key="11">
    <source>
        <dbReference type="PROSITE-ProRule" id="PRU00421"/>
    </source>
</evidence>
<feature type="transmembrane region" description="Helical" evidence="12">
    <location>
        <begin position="277"/>
        <end position="302"/>
    </location>
</feature>
<dbReference type="OrthoDB" id="92465at2"/>
<evidence type="ECO:0000256" key="9">
    <source>
        <dbReference type="ARBA" id="ARBA00022989"/>
    </source>
</evidence>
<dbReference type="InterPro" id="IPR001996">
    <property type="entry name" value="PTS_IIB_1"/>
</dbReference>
<comment type="subcellular location">
    <subcellularLocation>
        <location evidence="1">Cell membrane</location>
        <topology evidence="1">Multi-pass membrane protein</topology>
    </subcellularLocation>
</comment>
<dbReference type="PROSITE" id="PS51103">
    <property type="entry name" value="PTS_EIIC_TYPE_1"/>
    <property type="match status" value="1"/>
</dbReference>
<evidence type="ECO:0000256" key="1">
    <source>
        <dbReference type="ARBA" id="ARBA00004651"/>
    </source>
</evidence>
<dbReference type="InterPro" id="IPR018113">
    <property type="entry name" value="PTrfase_EIIB_Cys"/>
</dbReference>
<dbReference type="SUPFAM" id="SSF51261">
    <property type="entry name" value="Duplicated hybrid motif"/>
    <property type="match status" value="1"/>
</dbReference>
<feature type="transmembrane region" description="Helical" evidence="12">
    <location>
        <begin position="424"/>
        <end position="445"/>
    </location>
</feature>
<evidence type="ECO:0000313" key="17">
    <source>
        <dbReference type="Proteomes" id="UP000095544"/>
    </source>
</evidence>
<dbReference type="STRING" id="39482.ERS852491_04386"/>
<evidence type="ECO:0000256" key="12">
    <source>
        <dbReference type="SAM" id="Phobius"/>
    </source>
</evidence>
<dbReference type="PANTHER" id="PTHR30175">
    <property type="entry name" value="PHOSPHOTRANSFERASE SYSTEM TRANSPORT PROTEIN"/>
    <property type="match status" value="1"/>
</dbReference>
<keyword evidence="4" id="KW-0762">Sugar transport</keyword>
<feature type="transmembrane region" description="Helical" evidence="12">
    <location>
        <begin position="109"/>
        <end position="133"/>
    </location>
</feature>
<dbReference type="Gene3D" id="3.30.1360.60">
    <property type="entry name" value="Glucose permease domain IIB"/>
    <property type="match status" value="1"/>
</dbReference>
<dbReference type="AlphaFoldDB" id="A0A174KVC2"/>
<dbReference type="GO" id="GO:0008982">
    <property type="term" value="F:protein-N(PI)-phosphohistidine-sugar phosphotransferase activity"/>
    <property type="evidence" value="ECO:0007669"/>
    <property type="project" value="InterPro"/>
</dbReference>
<dbReference type="Pfam" id="PF00358">
    <property type="entry name" value="PTS_EIIA_1"/>
    <property type="match status" value="1"/>
</dbReference>
<dbReference type="NCBIfam" id="TIGR01995">
    <property type="entry name" value="PTS-II-ABC-beta"/>
    <property type="match status" value="1"/>
</dbReference>
<dbReference type="CDD" id="cd00212">
    <property type="entry name" value="PTS_IIB_glc"/>
    <property type="match status" value="1"/>
</dbReference>
<evidence type="ECO:0000256" key="6">
    <source>
        <dbReference type="ARBA" id="ARBA00022683"/>
    </source>
</evidence>
<evidence type="ECO:0000259" key="14">
    <source>
        <dbReference type="PROSITE" id="PS51098"/>
    </source>
</evidence>